<sequence>MISRIFLFLAAAGLLAGSAQAEVQRHGRDQDMAYEARKLGKILPLREIEARVLPRVRGADYLGPELDAERGVYRLKFMKDGRVLWIDVDAASGQILGRSN</sequence>
<evidence type="ECO:0000313" key="3">
    <source>
        <dbReference type="Proteomes" id="UP000594873"/>
    </source>
</evidence>
<keyword evidence="1" id="KW-0732">Signal</keyword>
<dbReference type="RefSeq" id="WP_200971430.1">
    <property type="nucleotide sequence ID" value="NZ_CP065592.1"/>
</dbReference>
<name>A0A7T2LLR5_9SPHN</name>
<keyword evidence="3" id="KW-1185">Reference proteome</keyword>
<reference evidence="2 3" key="1">
    <citation type="submission" date="2020-11" db="EMBL/GenBank/DDBJ databases">
        <title>Genome seq and assembly of Sphingosinicella sp.</title>
        <authorList>
            <person name="Chhetri G."/>
        </authorList>
    </citation>
    <scope>NUCLEOTIDE SEQUENCE [LARGE SCALE GENOMIC DNA]</scope>
    <source>
        <strain evidence="2 3">UDD2</strain>
    </source>
</reference>
<organism evidence="2 3">
    <name type="scientific">Allosphingosinicella flava</name>
    <dbReference type="NCBI Taxonomy" id="2771430"/>
    <lineage>
        <taxon>Bacteria</taxon>
        <taxon>Pseudomonadati</taxon>
        <taxon>Pseudomonadota</taxon>
        <taxon>Alphaproteobacteria</taxon>
        <taxon>Sphingomonadales</taxon>
        <taxon>Sphingomonadaceae</taxon>
        <taxon>Allosphingosinicella</taxon>
    </lineage>
</organism>
<proteinExistence type="predicted"/>
<dbReference type="EMBL" id="CP065592">
    <property type="protein sequence ID" value="QPQ54790.1"/>
    <property type="molecule type" value="Genomic_DNA"/>
</dbReference>
<dbReference type="AlphaFoldDB" id="A0A7T2LLR5"/>
<dbReference type="Proteomes" id="UP000594873">
    <property type="component" value="Chromosome"/>
</dbReference>
<protein>
    <submittedName>
        <fullName evidence="2">PepSY domain-containing protein</fullName>
    </submittedName>
</protein>
<feature type="chain" id="PRO_5032718050" evidence="1">
    <location>
        <begin position="22"/>
        <end position="100"/>
    </location>
</feature>
<accession>A0A7T2LLR5</accession>
<evidence type="ECO:0000256" key="1">
    <source>
        <dbReference type="SAM" id="SignalP"/>
    </source>
</evidence>
<gene>
    <name evidence="2" type="ORF">IC614_10760</name>
</gene>
<feature type="signal peptide" evidence="1">
    <location>
        <begin position="1"/>
        <end position="21"/>
    </location>
</feature>
<dbReference type="KEGG" id="sflv:IC614_10760"/>
<evidence type="ECO:0000313" key="2">
    <source>
        <dbReference type="EMBL" id="QPQ54790.1"/>
    </source>
</evidence>